<dbReference type="Pfam" id="PF05097">
    <property type="entry name" value="DUF688"/>
    <property type="match status" value="1"/>
</dbReference>
<name>A0A9E7K8V6_9LILI</name>
<reference evidence="2" key="1">
    <citation type="submission" date="2022-05" db="EMBL/GenBank/DDBJ databases">
        <title>The Musa troglodytarum L. genome provides insights into the mechanism of non-climacteric behaviour and enrichment of carotenoids.</title>
        <authorList>
            <person name="Wang J."/>
        </authorList>
    </citation>
    <scope>NUCLEOTIDE SEQUENCE</scope>
    <source>
        <tissue evidence="2">Leaf</tissue>
    </source>
</reference>
<feature type="compositionally biased region" description="Low complexity" evidence="1">
    <location>
        <begin position="19"/>
        <end position="28"/>
    </location>
</feature>
<feature type="compositionally biased region" description="Polar residues" evidence="1">
    <location>
        <begin position="481"/>
        <end position="502"/>
    </location>
</feature>
<proteinExistence type="predicted"/>
<feature type="compositionally biased region" description="Acidic residues" evidence="1">
    <location>
        <begin position="170"/>
        <end position="186"/>
    </location>
</feature>
<evidence type="ECO:0000313" key="2">
    <source>
        <dbReference type="EMBL" id="URE08569.1"/>
    </source>
</evidence>
<feature type="compositionally biased region" description="Polar residues" evidence="1">
    <location>
        <begin position="408"/>
        <end position="427"/>
    </location>
</feature>
<dbReference type="OrthoDB" id="677721at2759"/>
<protein>
    <submittedName>
        <fullName evidence="2">Uncharacterized protein</fullName>
    </submittedName>
</protein>
<dbReference type="PANTHER" id="PTHR33671">
    <property type="entry name" value="N-METHYLTRANSFERASE, PUTATIVE (DUF688)-RELATED"/>
    <property type="match status" value="1"/>
</dbReference>
<sequence>MEDKRIDLDAPLLSVRRFSAPAASPAPSVSKGEEGDQRPPPPRRSSLPFYKSDLKSGPVRVPGVVPFVWEQAPGQPKEGSVPTSDGKPLSSPKPPPGRILKQKELDLSRAAAAPDEKLGNSVRTRNAVAFACDGGTAISFQSPVDAPKNVEVSKVENKLTQESVPAANNLEDEGGGGGGDDDDDAFSDALDTLSPAESLLMNCSVSGVSGLPDAAKPSGSVPKDPQVRDFMMERFLPAAQAMVCESTQYTFRKAAGPPREATKPVEVVAINDRNRRPPAPMPYQNKPDYLTLYAKELEEGDSNDDDEDDEYSDDDAGHLPSKARGLLYRFCLKNSFCQLNPVPGMKDRGRLPPPPRGRTRDPQTWNLHPLSLGPVEDENSWETVYRHKLGQNYRPQVAEVSKLRSESDSQTADGSMTGGSSPYQNEGNGFLGNPRSKTDDSDADDKDINLWETNHSSSRIGLGSKSPAVEKTLYIDLANRPGSSDSKSSSFNTVKDTRSMPSSGEVGTGSRRMEESFVAEACEGNALQLEVSKVAEPVLPLSSEKPNHMDMNGDDHHKHVYKDRDPLHLSDDLNPLRSLLPPPLPMSPSESWLSRTLPSVRSKTPAPWSLLGVQLLPRKQTLQASSTDIKQETSVEPSEPQRRLIRFAEVLAKYESPKSEN</sequence>
<feature type="region of interest" description="Disordered" evidence="1">
    <location>
        <begin position="397"/>
        <end position="512"/>
    </location>
</feature>
<keyword evidence="3" id="KW-1185">Reference proteome</keyword>
<feature type="compositionally biased region" description="Low complexity" evidence="1">
    <location>
        <begin position="57"/>
        <end position="68"/>
    </location>
</feature>
<dbReference type="EMBL" id="CP097508">
    <property type="protein sequence ID" value="URE08569.1"/>
    <property type="molecule type" value="Genomic_DNA"/>
</dbReference>
<evidence type="ECO:0000256" key="1">
    <source>
        <dbReference type="SAM" id="MobiDB-lite"/>
    </source>
</evidence>
<dbReference type="EMBL" id="CP097508">
    <property type="protein sequence ID" value="URE08570.1"/>
    <property type="molecule type" value="Genomic_DNA"/>
</dbReference>
<gene>
    <name evidence="2" type="ORF">MUK42_22082</name>
</gene>
<dbReference type="AlphaFoldDB" id="A0A9E7K8V6"/>
<dbReference type="InterPro" id="IPR007789">
    <property type="entry name" value="DUF688"/>
</dbReference>
<accession>A0A9E7K8V6</accession>
<feature type="region of interest" description="Disordered" evidence="1">
    <location>
        <begin position="300"/>
        <end position="319"/>
    </location>
</feature>
<evidence type="ECO:0000313" key="3">
    <source>
        <dbReference type="Proteomes" id="UP001055439"/>
    </source>
</evidence>
<feature type="compositionally biased region" description="Acidic residues" evidence="1">
    <location>
        <begin position="300"/>
        <end position="314"/>
    </location>
</feature>
<dbReference type="Proteomes" id="UP001055439">
    <property type="component" value="Chromosome 6"/>
</dbReference>
<feature type="region of interest" description="Disordered" evidence="1">
    <location>
        <begin position="153"/>
        <end position="189"/>
    </location>
</feature>
<feature type="region of interest" description="Disordered" evidence="1">
    <location>
        <begin position="1"/>
        <end position="123"/>
    </location>
</feature>
<dbReference type="PANTHER" id="PTHR33671:SF2">
    <property type="entry name" value="N-METHYLTRANSFERASE, PUTATIVE (DUF688)-RELATED"/>
    <property type="match status" value="1"/>
</dbReference>
<organism evidence="2 3">
    <name type="scientific">Musa troglodytarum</name>
    <name type="common">fe'i banana</name>
    <dbReference type="NCBI Taxonomy" id="320322"/>
    <lineage>
        <taxon>Eukaryota</taxon>
        <taxon>Viridiplantae</taxon>
        <taxon>Streptophyta</taxon>
        <taxon>Embryophyta</taxon>
        <taxon>Tracheophyta</taxon>
        <taxon>Spermatophyta</taxon>
        <taxon>Magnoliopsida</taxon>
        <taxon>Liliopsida</taxon>
        <taxon>Zingiberales</taxon>
        <taxon>Musaceae</taxon>
        <taxon>Musa</taxon>
    </lineage>
</organism>
<feature type="region of interest" description="Disordered" evidence="1">
    <location>
        <begin position="341"/>
        <end position="373"/>
    </location>
</feature>